<dbReference type="AlphaFoldDB" id="A0A7R9G9B3"/>
<dbReference type="InterPro" id="IPR038765">
    <property type="entry name" value="Papain-like_cys_pep_sf"/>
</dbReference>
<evidence type="ECO:0000313" key="6">
    <source>
        <dbReference type="Proteomes" id="UP000678499"/>
    </source>
</evidence>
<proteinExistence type="inferred from homology"/>
<keyword evidence="6" id="KW-1185">Reference proteome</keyword>
<name>A0A7R9G9B3_9CRUS</name>
<dbReference type="InterPro" id="IPR018200">
    <property type="entry name" value="USP_CS"/>
</dbReference>
<dbReference type="PROSITE" id="PS00973">
    <property type="entry name" value="USP_2"/>
    <property type="match status" value="1"/>
</dbReference>
<dbReference type="PROSITE" id="PS00972">
    <property type="entry name" value="USP_1"/>
    <property type="match status" value="1"/>
</dbReference>
<evidence type="ECO:0000256" key="1">
    <source>
        <dbReference type="ARBA" id="ARBA00000707"/>
    </source>
</evidence>
<feature type="compositionally biased region" description="Basic and acidic residues" evidence="3">
    <location>
        <begin position="262"/>
        <end position="276"/>
    </location>
</feature>
<keyword evidence="2" id="KW-0378">Hydrolase</keyword>
<dbReference type="Pfam" id="PF00443">
    <property type="entry name" value="UCH"/>
    <property type="match status" value="1"/>
</dbReference>
<dbReference type="Gene3D" id="3.90.70.10">
    <property type="entry name" value="Cysteine proteinases"/>
    <property type="match status" value="1"/>
</dbReference>
<dbReference type="GO" id="GO:0004843">
    <property type="term" value="F:cysteine-type deubiquitinase activity"/>
    <property type="evidence" value="ECO:0007669"/>
    <property type="project" value="UniProtKB-UniRule"/>
</dbReference>
<feature type="compositionally biased region" description="Low complexity" evidence="3">
    <location>
        <begin position="32"/>
        <end position="61"/>
    </location>
</feature>
<feature type="region of interest" description="Disordered" evidence="3">
    <location>
        <begin position="252"/>
        <end position="276"/>
    </location>
</feature>
<evidence type="ECO:0000313" key="5">
    <source>
        <dbReference type="EMBL" id="CAD7272860.1"/>
    </source>
</evidence>
<evidence type="ECO:0000256" key="2">
    <source>
        <dbReference type="RuleBase" id="RU366025"/>
    </source>
</evidence>
<dbReference type="EC" id="3.4.19.12" evidence="2"/>
<comment type="catalytic activity">
    <reaction evidence="1 2">
        <text>Thiol-dependent hydrolysis of ester, thioester, amide, peptide and isopeptide bonds formed by the C-terminal Gly of ubiquitin (a 76-residue protein attached to proteins as an intracellular targeting signal).</text>
        <dbReference type="EC" id="3.4.19.12"/>
    </reaction>
</comment>
<dbReference type="PROSITE" id="PS50235">
    <property type="entry name" value="USP_3"/>
    <property type="match status" value="1"/>
</dbReference>
<sequence length="600" mass="67623">MSQQPDTNPKYAAVPDQHQHQHYHHHQRIGTNNNNNNVVGSNESPPSEHSPRSSGSPSASPELPPYDSRRKSSEMSSSTLDVWESVERVQASAMPGLAGLRNACNDCYINSPMQCLSATLPFVRYFLSGHHVRDQNPTMRQKRGPNMAHAVSIEHHSHGEKILAETTDAAKIRIEQASNNLLNKDLIDGGGNKKLAPGTIWEPIPRKDLLSCSELKKVLGVLNPVYRDDAQEDAYEFLQFLIQTLHEELDRNPPEQRVLQVSERDADDHQHHSHGEKILAETTDAAKIRIEQASNNLLNKDLIDGGGNKKLAPGVLGMLLAIELNQLFSCHLKRIVQRLDLTSSVVRPPSADLRPTPRNSQVPISSPSEYWSEFYKRTNSVVTDLFYGLIVLQDTCSVCKRVHKKFEPMNSLYLPIVVQEDPVTLEACVSAFFAREEIRNFHCQSCDSRSTAIRNTTLYRSPDILVLRVNRDFNRLSAGKVDTPIDVESDVVDLSRFASPEAEKQCFSYELYAVCNHYGSIQTGHYTAHVKLQTQNGTWYRLDDDKIYEKIAKAPDKMAIEPYEVYILFFQRLDGPLTEEQRKIAKARWSTAPLVTPSPT</sequence>
<keyword evidence="2" id="KW-0833">Ubl conjugation pathway</keyword>
<feature type="domain" description="USP" evidence="4">
    <location>
        <begin position="98"/>
        <end position="573"/>
    </location>
</feature>
<dbReference type="GO" id="GO:0016579">
    <property type="term" value="P:protein deubiquitination"/>
    <property type="evidence" value="ECO:0007669"/>
    <property type="project" value="InterPro"/>
</dbReference>
<dbReference type="EMBL" id="CAJPEX010000070">
    <property type="protein sequence ID" value="CAG0913012.1"/>
    <property type="molecule type" value="Genomic_DNA"/>
</dbReference>
<keyword evidence="2" id="KW-0645">Protease</keyword>
<dbReference type="InterPro" id="IPR050185">
    <property type="entry name" value="Ub_carboxyl-term_hydrolase"/>
</dbReference>
<dbReference type="InterPro" id="IPR001394">
    <property type="entry name" value="Peptidase_C19_UCH"/>
</dbReference>
<dbReference type="GO" id="GO:0006508">
    <property type="term" value="P:proteolysis"/>
    <property type="evidence" value="ECO:0007669"/>
    <property type="project" value="UniProtKB-KW"/>
</dbReference>
<dbReference type="SUPFAM" id="SSF54001">
    <property type="entry name" value="Cysteine proteinases"/>
    <property type="match status" value="1"/>
</dbReference>
<protein>
    <recommendedName>
        <fullName evidence="2">Ubiquitin carboxyl-terminal hydrolase</fullName>
        <ecNumber evidence="2">3.4.19.12</ecNumber>
    </recommendedName>
</protein>
<comment type="similarity">
    <text evidence="2">Belongs to the peptidase C19 family.</text>
</comment>
<dbReference type="PANTHER" id="PTHR21646">
    <property type="entry name" value="UBIQUITIN CARBOXYL-TERMINAL HYDROLASE"/>
    <property type="match status" value="1"/>
</dbReference>
<dbReference type="Proteomes" id="UP000678499">
    <property type="component" value="Unassembled WGS sequence"/>
</dbReference>
<gene>
    <name evidence="5" type="ORF">NMOB1V02_LOCUS777</name>
</gene>
<accession>A0A7R9G9B3</accession>
<dbReference type="InterPro" id="IPR028889">
    <property type="entry name" value="USP"/>
</dbReference>
<evidence type="ECO:0000259" key="4">
    <source>
        <dbReference type="PROSITE" id="PS50235"/>
    </source>
</evidence>
<evidence type="ECO:0000256" key="3">
    <source>
        <dbReference type="SAM" id="MobiDB-lite"/>
    </source>
</evidence>
<feature type="region of interest" description="Disordered" evidence="3">
    <location>
        <begin position="1"/>
        <end position="79"/>
    </location>
</feature>
<dbReference type="EMBL" id="OA882107">
    <property type="protein sequence ID" value="CAD7272860.1"/>
    <property type="molecule type" value="Genomic_DNA"/>
</dbReference>
<keyword evidence="2" id="KW-0788">Thiol protease</keyword>
<dbReference type="OrthoDB" id="292964at2759"/>
<reference evidence="5" key="1">
    <citation type="submission" date="2020-11" db="EMBL/GenBank/DDBJ databases">
        <authorList>
            <person name="Tran Van P."/>
        </authorList>
    </citation>
    <scope>NUCLEOTIDE SEQUENCE</scope>
</reference>
<organism evidence="5">
    <name type="scientific">Notodromas monacha</name>
    <dbReference type="NCBI Taxonomy" id="399045"/>
    <lineage>
        <taxon>Eukaryota</taxon>
        <taxon>Metazoa</taxon>
        <taxon>Ecdysozoa</taxon>
        <taxon>Arthropoda</taxon>
        <taxon>Crustacea</taxon>
        <taxon>Oligostraca</taxon>
        <taxon>Ostracoda</taxon>
        <taxon>Podocopa</taxon>
        <taxon>Podocopida</taxon>
        <taxon>Cypridocopina</taxon>
        <taxon>Cypridoidea</taxon>
        <taxon>Cyprididae</taxon>
        <taxon>Notodromas</taxon>
    </lineage>
</organism>